<dbReference type="AlphaFoldDB" id="A0A9W6XWJ4"/>
<dbReference type="OrthoDB" id="110688at2759"/>
<dbReference type="EMBL" id="BSXT01002147">
    <property type="protein sequence ID" value="GMF47380.1"/>
    <property type="molecule type" value="Genomic_DNA"/>
</dbReference>
<gene>
    <name evidence="2" type="ORF">Pfra01_001785700</name>
</gene>
<evidence type="ECO:0000256" key="1">
    <source>
        <dbReference type="SAM" id="Phobius"/>
    </source>
</evidence>
<feature type="transmembrane region" description="Helical" evidence="1">
    <location>
        <begin position="299"/>
        <end position="317"/>
    </location>
</feature>
<organism evidence="2 3">
    <name type="scientific">Phytophthora fragariaefolia</name>
    <dbReference type="NCBI Taxonomy" id="1490495"/>
    <lineage>
        <taxon>Eukaryota</taxon>
        <taxon>Sar</taxon>
        <taxon>Stramenopiles</taxon>
        <taxon>Oomycota</taxon>
        <taxon>Peronosporomycetes</taxon>
        <taxon>Peronosporales</taxon>
        <taxon>Peronosporaceae</taxon>
        <taxon>Phytophthora</taxon>
    </lineage>
</organism>
<comment type="caution">
    <text evidence="2">The sequence shown here is derived from an EMBL/GenBank/DDBJ whole genome shotgun (WGS) entry which is preliminary data.</text>
</comment>
<name>A0A9W6XWJ4_9STRA</name>
<keyword evidence="1" id="KW-1133">Transmembrane helix</keyword>
<keyword evidence="1" id="KW-0472">Membrane</keyword>
<evidence type="ECO:0000313" key="3">
    <source>
        <dbReference type="Proteomes" id="UP001165121"/>
    </source>
</evidence>
<feature type="transmembrane region" description="Helical" evidence="1">
    <location>
        <begin position="266"/>
        <end position="287"/>
    </location>
</feature>
<feature type="transmembrane region" description="Helical" evidence="1">
    <location>
        <begin position="205"/>
        <end position="222"/>
    </location>
</feature>
<evidence type="ECO:0000313" key="2">
    <source>
        <dbReference type="EMBL" id="GMF47380.1"/>
    </source>
</evidence>
<keyword evidence="1" id="KW-0812">Transmembrane</keyword>
<protein>
    <submittedName>
        <fullName evidence="2">Unnamed protein product</fullName>
    </submittedName>
</protein>
<keyword evidence="3" id="KW-1185">Reference proteome</keyword>
<dbReference type="Proteomes" id="UP001165121">
    <property type="component" value="Unassembled WGS sequence"/>
</dbReference>
<reference evidence="2" key="1">
    <citation type="submission" date="2023-04" db="EMBL/GenBank/DDBJ databases">
        <title>Phytophthora fragariaefolia NBRC 109709.</title>
        <authorList>
            <person name="Ichikawa N."/>
            <person name="Sato H."/>
            <person name="Tonouchi N."/>
        </authorList>
    </citation>
    <scope>NUCLEOTIDE SEQUENCE</scope>
    <source>
        <strain evidence="2">NBRC 109709</strain>
    </source>
</reference>
<accession>A0A9W6XWJ4</accession>
<feature type="transmembrane region" description="Helical" evidence="1">
    <location>
        <begin position="377"/>
        <end position="397"/>
    </location>
</feature>
<sequence length="551" mass="62704">MKQVAVHCGDGGSLPHRLPVVQPRHILTAQHKLLLVWLFAGVMPFALQMRSYLKFVTPHKITQSLVVPPDSVKETKDLAKLCPVQALILSGVWWNVQSTHYYMVGSKRVCHFVAPQYNTHGNYLIGLRRVEPYFTTPANCAKDSYKFDQYFYHGSIGFYSFYEEQSGTYCSKDYTVYIHGNGLGSFDLNGPPLPNDTGSEGYRHSYYFGIVGSVWIAYRALVLRRSFVSCKRHGRRCDELGVSLSRKEAVIFVQENLRLSAHGATLYHRVGLVYLLVEGIMTDLYLLVANEGILAKVQYVSLGYNLLGFLLLIFEIIEDTKCLKEKYRLFFKRLWFSYETALLGEPLSAALQEKILTALNRTSIFERSNSTALSVSYYFWSLVSHGVFVLALVGFVLTVRSVWAVGYVWSRHHRNTWAIFTEPCCVDSILKMRNKMTSLGGYRWDNGKLYYSVDALKAIGLLKLEEKDGTEYLVLQKQYWLVISRNNLIVIGVIPEQYVEPCGEHPCTGDVAFFDRRLGGTLGRSGSRRPLYIHVRRVSTEAAAEIESLQM</sequence>
<proteinExistence type="predicted"/>
<feature type="transmembrane region" description="Helical" evidence="1">
    <location>
        <begin position="33"/>
        <end position="53"/>
    </location>
</feature>